<dbReference type="GO" id="GO:0030719">
    <property type="term" value="P:P granule organization"/>
    <property type="evidence" value="ECO:0007669"/>
    <property type="project" value="TreeGrafter"/>
</dbReference>
<dbReference type="Gene3D" id="2.30.30.140">
    <property type="match status" value="1"/>
</dbReference>
<feature type="compositionally biased region" description="Pro residues" evidence="2">
    <location>
        <begin position="276"/>
        <end position="286"/>
    </location>
</feature>
<dbReference type="GO" id="GO:0003723">
    <property type="term" value="F:RNA binding"/>
    <property type="evidence" value="ECO:0007669"/>
    <property type="project" value="UniProtKB-UniRule"/>
</dbReference>
<dbReference type="SMART" id="SM00322">
    <property type="entry name" value="KH"/>
    <property type="match status" value="2"/>
</dbReference>
<reference evidence="4" key="3">
    <citation type="submission" date="2025-09" db="UniProtKB">
        <authorList>
            <consortium name="Ensembl"/>
        </authorList>
    </citation>
    <scope>IDENTIFICATION</scope>
</reference>
<dbReference type="InterPro" id="IPR004088">
    <property type="entry name" value="KH_dom_type_1"/>
</dbReference>
<accession>A0A674GY06</accession>
<dbReference type="Proteomes" id="UP000007754">
    <property type="component" value="Chromosome 25"/>
</dbReference>
<evidence type="ECO:0000313" key="5">
    <source>
        <dbReference type="Proteomes" id="UP000007754"/>
    </source>
</evidence>
<dbReference type="SUPFAM" id="SSF54791">
    <property type="entry name" value="Eukaryotic type KH-domain (KH-domain type I)"/>
    <property type="match status" value="2"/>
</dbReference>
<dbReference type="Pfam" id="PF00013">
    <property type="entry name" value="KH_1"/>
    <property type="match status" value="1"/>
</dbReference>
<dbReference type="GO" id="GO:0043186">
    <property type="term" value="C:P granule"/>
    <property type="evidence" value="ECO:0007669"/>
    <property type="project" value="TreeGrafter"/>
</dbReference>
<dbReference type="GO" id="GO:0005739">
    <property type="term" value="C:mitochondrion"/>
    <property type="evidence" value="ECO:0007669"/>
    <property type="project" value="UniProtKB-ARBA"/>
</dbReference>
<dbReference type="Pfam" id="PF00567">
    <property type="entry name" value="TUDOR"/>
    <property type="match status" value="1"/>
</dbReference>
<feature type="compositionally biased region" description="Low complexity" evidence="2">
    <location>
        <begin position="246"/>
        <end position="257"/>
    </location>
</feature>
<organism evidence="4 5">
    <name type="scientific">Taeniopygia guttata</name>
    <name type="common">Zebra finch</name>
    <name type="synonym">Poephila guttata</name>
    <dbReference type="NCBI Taxonomy" id="59729"/>
    <lineage>
        <taxon>Eukaryota</taxon>
        <taxon>Metazoa</taxon>
        <taxon>Chordata</taxon>
        <taxon>Craniata</taxon>
        <taxon>Vertebrata</taxon>
        <taxon>Euteleostomi</taxon>
        <taxon>Archelosauria</taxon>
        <taxon>Archosauria</taxon>
        <taxon>Dinosauria</taxon>
        <taxon>Saurischia</taxon>
        <taxon>Theropoda</taxon>
        <taxon>Coelurosauria</taxon>
        <taxon>Aves</taxon>
        <taxon>Neognathae</taxon>
        <taxon>Neoaves</taxon>
        <taxon>Telluraves</taxon>
        <taxon>Australaves</taxon>
        <taxon>Passeriformes</taxon>
        <taxon>Passeroidea</taxon>
        <taxon>Estrildidae</taxon>
        <taxon>Estrildinae</taxon>
        <taxon>Taeniopygia</taxon>
    </lineage>
</organism>
<reference evidence="4" key="2">
    <citation type="submission" date="2025-08" db="UniProtKB">
        <authorList>
            <consortium name="Ensembl"/>
        </authorList>
    </citation>
    <scope>IDENTIFICATION</scope>
</reference>
<dbReference type="SUPFAM" id="SSF63748">
    <property type="entry name" value="Tudor/PWWP/MBT"/>
    <property type="match status" value="1"/>
</dbReference>
<dbReference type="InterPro" id="IPR035437">
    <property type="entry name" value="SNase_OB-fold_sf"/>
</dbReference>
<dbReference type="Gene3D" id="3.30.310.210">
    <property type="match status" value="1"/>
</dbReference>
<dbReference type="GO" id="GO:0034587">
    <property type="term" value="P:piRNA processing"/>
    <property type="evidence" value="ECO:0007669"/>
    <property type="project" value="TreeGrafter"/>
</dbReference>
<dbReference type="GO" id="GO:0007283">
    <property type="term" value="P:spermatogenesis"/>
    <property type="evidence" value="ECO:0007669"/>
    <property type="project" value="TreeGrafter"/>
</dbReference>
<dbReference type="GeneTree" id="ENSGT00940000159364"/>
<evidence type="ECO:0000259" key="3">
    <source>
        <dbReference type="PROSITE" id="PS50304"/>
    </source>
</evidence>
<keyword evidence="1" id="KW-0694">RNA-binding</keyword>
<feature type="region of interest" description="Disordered" evidence="2">
    <location>
        <begin position="209"/>
        <end position="289"/>
    </location>
</feature>
<evidence type="ECO:0000256" key="2">
    <source>
        <dbReference type="SAM" id="MobiDB-lite"/>
    </source>
</evidence>
<dbReference type="InterPro" id="IPR036612">
    <property type="entry name" value="KH_dom_type_1_sf"/>
</dbReference>
<dbReference type="InterPro" id="IPR050621">
    <property type="entry name" value="Tudor_domain_containing"/>
</dbReference>
<evidence type="ECO:0000256" key="1">
    <source>
        <dbReference type="PROSITE-ProRule" id="PRU00117"/>
    </source>
</evidence>
<protein>
    <recommendedName>
        <fullName evidence="3">Tudor domain-containing protein</fullName>
    </recommendedName>
</protein>
<dbReference type="Ensembl" id="ENSTGUT00000043468.1">
    <property type="protein sequence ID" value="ENSTGUP00000027363.1"/>
    <property type="gene ID" value="ENSTGUG00000022695.1"/>
</dbReference>
<dbReference type="PROSITE" id="PS50084">
    <property type="entry name" value="KH_TYPE_1"/>
    <property type="match status" value="2"/>
</dbReference>
<dbReference type="PROSITE" id="PS50304">
    <property type="entry name" value="TUDOR"/>
    <property type="match status" value="1"/>
</dbReference>
<name>A0A674GY06_TAEGU</name>
<dbReference type="AlphaFoldDB" id="A0A674GY06"/>
<dbReference type="PANTHER" id="PTHR22948:SF18">
    <property type="entry name" value="TUDOR AND KH DOMAIN-CONTAINING PROTEIN"/>
    <property type="match status" value="1"/>
</dbReference>
<dbReference type="InterPro" id="IPR002999">
    <property type="entry name" value="Tudor"/>
</dbReference>
<dbReference type="InterPro" id="IPR004087">
    <property type="entry name" value="KH_dom"/>
</dbReference>
<evidence type="ECO:0000313" key="4">
    <source>
        <dbReference type="Ensembl" id="ENSTGUP00000027363.1"/>
    </source>
</evidence>
<sequence>AMAGRGSVHSLSSLQKTALLLGLPAAATVCYILYRRYRESREAQVTLVADEGLEVALRVPRTALKALIGRRGATINRVGTPGHRGDTGGEAEGRSLVQISGSPGQVCRARAAVLRIVADSAPVAEQLRVPQRAVGRIIGRGGETVRGICRSSGARVECGHEGDAGLAPLRLIRLLGTRKEVEAAKKLIMEKLAEDKAFRRELAAAAAARCPRKQPLGSRREPPPGPPPGAPGSPGGWQECWDTDWAPAAGGEGAEPAAEGEEPPADPSGSQTDPGPFSPPGVPAVPSPDFSFPVDEHLDVYVSAAESPGRFWVQLLGARSLQLDRLTAEMGHFYRSSAPYCPLCPHPGDIVAAPYLAGGEWCRARVLGPLDNGHLGLSYVDFGDSGEAPPEALRALRSDFLSLPFQAIECSLAGIVPSGERDTGTRMAPPGGDTAGTSWGRGGHGWHLGVAPGSVRRVGHGWHLGEDTALSPPGGGTWLSPGVGHGWHLGGTRLSVTWGGTRPCHLQGWDTALSPEVGHGWHLGGTRLSPPGGGTRPCHLLGVAHGSVTSWGWHTACPCVTAVPMSPCPPGGRWPVLAL</sequence>
<keyword evidence="5" id="KW-1185">Reference proteome</keyword>
<reference evidence="4 5" key="1">
    <citation type="journal article" date="2010" name="Nature">
        <title>The genome of a songbird.</title>
        <authorList>
            <person name="Warren W.C."/>
            <person name="Clayton D.F."/>
            <person name="Ellegren H."/>
            <person name="Arnold A.P."/>
            <person name="Hillier L.W."/>
            <person name="Kunstner A."/>
            <person name="Searle S."/>
            <person name="White S."/>
            <person name="Vilella A.J."/>
            <person name="Fairley S."/>
            <person name="Heger A."/>
            <person name="Kong L."/>
            <person name="Ponting C.P."/>
            <person name="Jarvis E.D."/>
            <person name="Mello C.V."/>
            <person name="Minx P."/>
            <person name="Lovell P."/>
            <person name="Velho T.A."/>
            <person name="Ferris M."/>
            <person name="Balakrishnan C.N."/>
            <person name="Sinha S."/>
            <person name="Blatti C."/>
            <person name="London S.E."/>
            <person name="Li Y."/>
            <person name="Lin Y.C."/>
            <person name="George J."/>
            <person name="Sweedler J."/>
            <person name="Southey B."/>
            <person name="Gunaratne P."/>
            <person name="Watson M."/>
            <person name="Nam K."/>
            <person name="Backstrom N."/>
            <person name="Smeds L."/>
            <person name="Nabholz B."/>
            <person name="Itoh Y."/>
            <person name="Whitney O."/>
            <person name="Pfenning A.R."/>
            <person name="Howard J."/>
            <person name="Volker M."/>
            <person name="Skinner B.M."/>
            <person name="Griffin D.K."/>
            <person name="Ye L."/>
            <person name="McLaren W.M."/>
            <person name="Flicek P."/>
            <person name="Quesada V."/>
            <person name="Velasco G."/>
            <person name="Lopez-Otin C."/>
            <person name="Puente X.S."/>
            <person name="Olender T."/>
            <person name="Lancet D."/>
            <person name="Smit A.F."/>
            <person name="Hubley R."/>
            <person name="Konkel M.K."/>
            <person name="Walker J.A."/>
            <person name="Batzer M.A."/>
            <person name="Gu W."/>
            <person name="Pollock D.D."/>
            <person name="Chen L."/>
            <person name="Cheng Z."/>
            <person name="Eichler E.E."/>
            <person name="Stapley J."/>
            <person name="Slate J."/>
            <person name="Ekblom R."/>
            <person name="Birkhead T."/>
            <person name="Burke T."/>
            <person name="Burt D."/>
            <person name="Scharff C."/>
            <person name="Adam I."/>
            <person name="Richard H."/>
            <person name="Sultan M."/>
            <person name="Soldatov A."/>
            <person name="Lehrach H."/>
            <person name="Edwards S.V."/>
            <person name="Yang S.P."/>
            <person name="Li X."/>
            <person name="Graves T."/>
            <person name="Fulton L."/>
            <person name="Nelson J."/>
            <person name="Chinwalla A."/>
            <person name="Hou S."/>
            <person name="Mardis E.R."/>
            <person name="Wilson R.K."/>
        </authorList>
    </citation>
    <scope>NUCLEOTIDE SEQUENCE [LARGE SCALE GENOMIC DNA]</scope>
</reference>
<proteinExistence type="predicted"/>
<dbReference type="Gene3D" id="2.40.50.90">
    <property type="match status" value="1"/>
</dbReference>
<dbReference type="PANTHER" id="PTHR22948">
    <property type="entry name" value="TUDOR DOMAIN CONTAINING PROTEIN"/>
    <property type="match status" value="1"/>
</dbReference>
<dbReference type="InParanoid" id="A0A674GY06"/>
<feature type="domain" description="Tudor" evidence="3">
    <location>
        <begin position="344"/>
        <end position="403"/>
    </location>
</feature>